<comment type="caution">
    <text evidence="1">The sequence shown here is derived from an EMBL/GenBank/DDBJ whole genome shotgun (WGS) entry which is preliminary data.</text>
</comment>
<sequence>MKVNLEKSKAVCSKIVSSRRQDLLRRVSNIRFVNALGKYLGVNLNHGWPSRVACMESVEKIRKRLVDLSFFLLSFVPKLIRPCASSYGNVILKVKPIWVSLGFGLIATDSHLNLPCCFPFSSVRGSLNQHCDLSI</sequence>
<dbReference type="Proteomes" id="UP001341840">
    <property type="component" value="Unassembled WGS sequence"/>
</dbReference>
<protein>
    <submittedName>
        <fullName evidence="1">Uncharacterized protein</fullName>
    </submittedName>
</protein>
<dbReference type="EMBL" id="JASCZI010000098">
    <property type="protein sequence ID" value="MED6108663.1"/>
    <property type="molecule type" value="Genomic_DNA"/>
</dbReference>
<proteinExistence type="predicted"/>
<keyword evidence="2" id="KW-1185">Reference proteome</keyword>
<evidence type="ECO:0000313" key="2">
    <source>
        <dbReference type="Proteomes" id="UP001341840"/>
    </source>
</evidence>
<reference evidence="1 2" key="1">
    <citation type="journal article" date="2023" name="Plants (Basel)">
        <title>Bridging the Gap: Combining Genomics and Transcriptomics Approaches to Understand Stylosanthes scabra, an Orphan Legume from the Brazilian Caatinga.</title>
        <authorList>
            <person name="Ferreira-Neto J.R.C."/>
            <person name="da Silva M.D."/>
            <person name="Binneck E."/>
            <person name="de Melo N.F."/>
            <person name="da Silva R.H."/>
            <person name="de Melo A.L.T.M."/>
            <person name="Pandolfi V."/>
            <person name="Bustamante F.O."/>
            <person name="Brasileiro-Vidal A.C."/>
            <person name="Benko-Iseppon A.M."/>
        </authorList>
    </citation>
    <scope>NUCLEOTIDE SEQUENCE [LARGE SCALE GENOMIC DNA]</scope>
    <source>
        <tissue evidence="1">Leaves</tissue>
    </source>
</reference>
<gene>
    <name evidence="1" type="ORF">PIB30_026230</name>
</gene>
<accession>A0ABU6Q9Z1</accession>
<name>A0ABU6Q9Z1_9FABA</name>
<organism evidence="1 2">
    <name type="scientific">Stylosanthes scabra</name>
    <dbReference type="NCBI Taxonomy" id="79078"/>
    <lineage>
        <taxon>Eukaryota</taxon>
        <taxon>Viridiplantae</taxon>
        <taxon>Streptophyta</taxon>
        <taxon>Embryophyta</taxon>
        <taxon>Tracheophyta</taxon>
        <taxon>Spermatophyta</taxon>
        <taxon>Magnoliopsida</taxon>
        <taxon>eudicotyledons</taxon>
        <taxon>Gunneridae</taxon>
        <taxon>Pentapetalae</taxon>
        <taxon>rosids</taxon>
        <taxon>fabids</taxon>
        <taxon>Fabales</taxon>
        <taxon>Fabaceae</taxon>
        <taxon>Papilionoideae</taxon>
        <taxon>50 kb inversion clade</taxon>
        <taxon>dalbergioids sensu lato</taxon>
        <taxon>Dalbergieae</taxon>
        <taxon>Pterocarpus clade</taxon>
        <taxon>Stylosanthes</taxon>
    </lineage>
</organism>
<evidence type="ECO:0000313" key="1">
    <source>
        <dbReference type="EMBL" id="MED6108663.1"/>
    </source>
</evidence>